<dbReference type="OrthoDB" id="8435523at2"/>
<dbReference type="AlphaFoldDB" id="A0A397QA72"/>
<dbReference type="NCBIfam" id="TIGR01730">
    <property type="entry name" value="RND_mfp"/>
    <property type="match status" value="1"/>
</dbReference>
<evidence type="ECO:0000259" key="5">
    <source>
        <dbReference type="Pfam" id="PF25876"/>
    </source>
</evidence>
<dbReference type="GO" id="GO:0005886">
    <property type="term" value="C:plasma membrane"/>
    <property type="evidence" value="ECO:0007669"/>
    <property type="project" value="TreeGrafter"/>
</dbReference>
<feature type="coiled-coil region" evidence="3">
    <location>
        <begin position="107"/>
        <end position="172"/>
    </location>
</feature>
<comment type="caution">
    <text evidence="9">The sequence shown here is derived from an EMBL/GenBank/DDBJ whole genome shotgun (WGS) entry which is preliminary data.</text>
</comment>
<dbReference type="InterPro" id="IPR006143">
    <property type="entry name" value="RND_pump_MFP"/>
</dbReference>
<dbReference type="Pfam" id="PF25876">
    <property type="entry name" value="HH_MFP_RND"/>
    <property type="match status" value="1"/>
</dbReference>
<evidence type="ECO:0000256" key="2">
    <source>
        <dbReference type="ARBA" id="ARBA00009477"/>
    </source>
</evidence>
<feature type="domain" description="Multidrug resistance protein MdtA-like barrel-sandwich hybrid" evidence="6">
    <location>
        <begin position="67"/>
        <end position="199"/>
    </location>
</feature>
<reference evidence="9 10" key="1">
    <citation type="submission" date="2018-08" db="EMBL/GenBank/DDBJ databases">
        <title>Genomic Encyclopedia of Archaeal and Bacterial Type Strains, Phase II (KMG-II): from individual species to whole genera.</title>
        <authorList>
            <person name="Goeker M."/>
        </authorList>
    </citation>
    <scope>NUCLEOTIDE SEQUENCE [LARGE SCALE GENOMIC DNA]</scope>
    <source>
        <strain evidence="9 10">DSM 5002</strain>
    </source>
</reference>
<dbReference type="PANTHER" id="PTHR30158">
    <property type="entry name" value="ACRA/E-RELATED COMPONENT OF DRUG EFFLUX TRANSPORTER"/>
    <property type="match status" value="1"/>
</dbReference>
<feature type="signal peptide" evidence="4">
    <location>
        <begin position="1"/>
        <end position="30"/>
    </location>
</feature>
<dbReference type="Gene3D" id="2.40.420.20">
    <property type="match status" value="1"/>
</dbReference>
<dbReference type="Proteomes" id="UP000266273">
    <property type="component" value="Unassembled WGS sequence"/>
</dbReference>
<proteinExistence type="inferred from homology"/>
<comment type="similarity">
    <text evidence="2">Belongs to the membrane fusion protein (MFP) (TC 8.A.1) family.</text>
</comment>
<evidence type="ECO:0000259" key="7">
    <source>
        <dbReference type="Pfam" id="PF25944"/>
    </source>
</evidence>
<protein>
    <submittedName>
        <fullName evidence="9">Membrane fusion protein (Multidrug efflux system)</fullName>
    </submittedName>
</protein>
<name>A0A397QA72_9HYPH</name>
<evidence type="ECO:0000256" key="3">
    <source>
        <dbReference type="SAM" id="Coils"/>
    </source>
</evidence>
<dbReference type="EMBL" id="QXDF01000001">
    <property type="protein sequence ID" value="RIA55014.1"/>
    <property type="molecule type" value="Genomic_DNA"/>
</dbReference>
<keyword evidence="3" id="KW-0175">Coiled coil</keyword>
<accession>A0A397QA72</accession>
<feature type="domain" description="Multidrug resistance protein MdtA-like alpha-helical hairpin" evidence="5">
    <location>
        <begin position="108"/>
        <end position="176"/>
    </location>
</feature>
<dbReference type="Gene3D" id="2.40.50.100">
    <property type="match status" value="1"/>
</dbReference>
<dbReference type="PANTHER" id="PTHR30158:SF3">
    <property type="entry name" value="MULTIDRUG EFFLUX PUMP SUBUNIT ACRA-RELATED"/>
    <property type="match status" value="1"/>
</dbReference>
<evidence type="ECO:0000256" key="1">
    <source>
        <dbReference type="ARBA" id="ARBA00004196"/>
    </source>
</evidence>
<dbReference type="GO" id="GO:0022857">
    <property type="term" value="F:transmembrane transporter activity"/>
    <property type="evidence" value="ECO:0007669"/>
    <property type="project" value="InterPro"/>
</dbReference>
<keyword evidence="4" id="KW-0732">Signal</keyword>
<gene>
    <name evidence="9" type="ORF">BXY53_0064</name>
</gene>
<dbReference type="Pfam" id="PF25967">
    <property type="entry name" value="RND-MFP_C"/>
    <property type="match status" value="1"/>
</dbReference>
<dbReference type="InterPro" id="IPR058627">
    <property type="entry name" value="MdtA-like_C"/>
</dbReference>
<evidence type="ECO:0000256" key="4">
    <source>
        <dbReference type="SAM" id="SignalP"/>
    </source>
</evidence>
<comment type="subcellular location">
    <subcellularLocation>
        <location evidence="1">Cell envelope</location>
    </subcellularLocation>
</comment>
<dbReference type="InterPro" id="IPR058626">
    <property type="entry name" value="MdtA-like_b-barrel"/>
</dbReference>
<dbReference type="SUPFAM" id="SSF111369">
    <property type="entry name" value="HlyD-like secretion proteins"/>
    <property type="match status" value="1"/>
</dbReference>
<sequence length="378" mass="40274">MLSAGDERARTALGALMAALLYVLSGSTAAAQGDDTVAVPAVVVAPAEMRDLRERATFTGRLRAIQRVDIRARVSGFVEEVAFTEGRRVEAGAALYRIEDDVYRAAVQQTEGSISAAEAQLELAKLQRDRQQTLVERGTGAPAQLDIAQAELGRAQGELERLRGLLAQAKLDLSYTTITAPFDGITGLSNVDVGAFVSPETGALTTLTRLDPMQVEFPVATSQVLRFRRQRAAEAAGRAPSVQLGLPDGTTYARKGEIDFVDTKVDRGTDTVTVRARFDNPDGVLPDGALVTVMLEAGEEQLVLSVPRRAVQRDQEGAFVLVVNSESKVERRRVEVARTTAGRAVIGSGLEQGERVITEGINKVRPGIVVDAAPAAGG</sequence>
<dbReference type="InterPro" id="IPR058624">
    <property type="entry name" value="MdtA-like_HH"/>
</dbReference>
<dbReference type="Gene3D" id="2.40.30.170">
    <property type="match status" value="1"/>
</dbReference>
<dbReference type="Pfam" id="PF25944">
    <property type="entry name" value="Beta-barrel_RND"/>
    <property type="match status" value="1"/>
</dbReference>
<dbReference type="InterPro" id="IPR058625">
    <property type="entry name" value="MdtA-like_BSH"/>
</dbReference>
<organism evidence="9 10">
    <name type="scientific">Dichotomicrobium thermohalophilum</name>
    <dbReference type="NCBI Taxonomy" id="933063"/>
    <lineage>
        <taxon>Bacteria</taxon>
        <taxon>Pseudomonadati</taxon>
        <taxon>Pseudomonadota</taxon>
        <taxon>Alphaproteobacteria</taxon>
        <taxon>Hyphomicrobiales</taxon>
        <taxon>Hyphomicrobiaceae</taxon>
        <taxon>Dichotomicrobium</taxon>
    </lineage>
</organism>
<feature type="domain" description="Multidrug resistance protein MdtA-like beta-barrel" evidence="7">
    <location>
        <begin position="212"/>
        <end position="298"/>
    </location>
</feature>
<evidence type="ECO:0000259" key="6">
    <source>
        <dbReference type="Pfam" id="PF25917"/>
    </source>
</evidence>
<feature type="chain" id="PRO_5017393646" evidence="4">
    <location>
        <begin position="31"/>
        <end position="378"/>
    </location>
</feature>
<evidence type="ECO:0000259" key="8">
    <source>
        <dbReference type="Pfam" id="PF25967"/>
    </source>
</evidence>
<evidence type="ECO:0000313" key="10">
    <source>
        <dbReference type="Proteomes" id="UP000266273"/>
    </source>
</evidence>
<dbReference type="Gene3D" id="1.10.287.470">
    <property type="entry name" value="Helix hairpin bin"/>
    <property type="match status" value="1"/>
</dbReference>
<dbReference type="Pfam" id="PF25917">
    <property type="entry name" value="BSH_RND"/>
    <property type="match status" value="1"/>
</dbReference>
<keyword evidence="10" id="KW-1185">Reference proteome</keyword>
<dbReference type="GO" id="GO:0046677">
    <property type="term" value="P:response to antibiotic"/>
    <property type="evidence" value="ECO:0007669"/>
    <property type="project" value="TreeGrafter"/>
</dbReference>
<feature type="domain" description="Multidrug resistance protein MdtA-like C-terminal permuted SH3" evidence="8">
    <location>
        <begin position="304"/>
        <end position="363"/>
    </location>
</feature>
<evidence type="ECO:0000313" key="9">
    <source>
        <dbReference type="EMBL" id="RIA55014.1"/>
    </source>
</evidence>
<dbReference type="GO" id="GO:0030313">
    <property type="term" value="C:cell envelope"/>
    <property type="evidence" value="ECO:0007669"/>
    <property type="project" value="UniProtKB-SubCell"/>
</dbReference>